<protein>
    <submittedName>
        <fullName evidence="1">Uncharacterized protein</fullName>
    </submittedName>
</protein>
<reference evidence="1" key="1">
    <citation type="submission" date="2022-04" db="EMBL/GenBank/DDBJ databases">
        <title>Complete genome of Methanoplanus endosymbiosus DSM 3599.</title>
        <authorList>
            <person name="Chen S.-C."/>
            <person name="You Y.-T."/>
            <person name="Zhou Y.-Z."/>
            <person name="Lai M.-C."/>
        </authorList>
    </citation>
    <scope>NUCLEOTIDE SEQUENCE</scope>
    <source>
        <strain evidence="1">DSM 3599</strain>
    </source>
</reference>
<evidence type="ECO:0000313" key="1">
    <source>
        <dbReference type="EMBL" id="UUX93214.1"/>
    </source>
</evidence>
<sequence length="167" mass="18282">MTDFIETSNTKASTREFTDSITDLSVFQSVITSLIEDNPFECTSYYQSGEETDGVVKSKEYYTAKFIFEDNDAKTVGTLSVKCPTVAAYNAAVTAVLADTALATAIGGDCIHSSEKDTFSCTLKCHDPNSEIYYLTLTKEKARLTSYQDEAIRTKVETWADGVAALV</sequence>
<gene>
    <name evidence="1" type="ORF">L6E24_03570</name>
</gene>
<dbReference type="AlphaFoldDB" id="A0A9E7PMY7"/>
<evidence type="ECO:0000313" key="2">
    <source>
        <dbReference type="Proteomes" id="UP001060368"/>
    </source>
</evidence>
<dbReference type="EMBL" id="CP096115">
    <property type="protein sequence ID" value="UUX93214.1"/>
    <property type="molecule type" value="Genomic_DNA"/>
</dbReference>
<accession>A0A9E7PMY7</accession>
<dbReference type="KEGG" id="mend:L6E24_03570"/>
<dbReference type="GeneID" id="74306744"/>
<dbReference type="RefSeq" id="WP_257743354.1">
    <property type="nucleotide sequence ID" value="NZ_CP096115.1"/>
</dbReference>
<proteinExistence type="predicted"/>
<keyword evidence="2" id="KW-1185">Reference proteome</keyword>
<dbReference type="Proteomes" id="UP001060368">
    <property type="component" value="Chromosome"/>
</dbReference>
<organism evidence="1 2">
    <name type="scientific">Methanoplanus endosymbiosus</name>
    <dbReference type="NCBI Taxonomy" id="33865"/>
    <lineage>
        <taxon>Archaea</taxon>
        <taxon>Methanobacteriati</taxon>
        <taxon>Methanobacteriota</taxon>
        <taxon>Stenosarchaea group</taxon>
        <taxon>Methanomicrobia</taxon>
        <taxon>Methanomicrobiales</taxon>
        <taxon>Methanomicrobiaceae</taxon>
        <taxon>Methanoplanus</taxon>
    </lineage>
</organism>
<name>A0A9E7PMY7_9EURY</name>